<organism evidence="9 10">
    <name type="scientific">Artemisia annua</name>
    <name type="common">Sweet wormwood</name>
    <dbReference type="NCBI Taxonomy" id="35608"/>
    <lineage>
        <taxon>Eukaryota</taxon>
        <taxon>Viridiplantae</taxon>
        <taxon>Streptophyta</taxon>
        <taxon>Embryophyta</taxon>
        <taxon>Tracheophyta</taxon>
        <taxon>Spermatophyta</taxon>
        <taxon>Magnoliopsida</taxon>
        <taxon>eudicotyledons</taxon>
        <taxon>Gunneridae</taxon>
        <taxon>Pentapetalae</taxon>
        <taxon>asterids</taxon>
        <taxon>campanulids</taxon>
        <taxon>Asterales</taxon>
        <taxon>Asteraceae</taxon>
        <taxon>Asteroideae</taxon>
        <taxon>Anthemideae</taxon>
        <taxon>Artemisiinae</taxon>
        <taxon>Artemisia</taxon>
    </lineage>
</organism>
<feature type="repeat" description="WD" evidence="7">
    <location>
        <begin position="271"/>
        <end position="307"/>
    </location>
</feature>
<dbReference type="GO" id="GO:0006325">
    <property type="term" value="P:chromatin organization"/>
    <property type="evidence" value="ECO:0007669"/>
    <property type="project" value="UniProtKB-KW"/>
</dbReference>
<dbReference type="Proteomes" id="UP000245207">
    <property type="component" value="Unassembled WGS sequence"/>
</dbReference>
<gene>
    <name evidence="9" type="ORF">CTI12_AA421820</name>
</gene>
<evidence type="ECO:0000313" key="9">
    <source>
        <dbReference type="EMBL" id="PWA56139.1"/>
    </source>
</evidence>
<dbReference type="InterPro" id="IPR050459">
    <property type="entry name" value="WD_repeat_RBAP46/RBAP48/MSI1"/>
</dbReference>
<protein>
    <submittedName>
        <fullName evidence="9">Multicopy suppressor of Ira1</fullName>
    </submittedName>
</protein>
<evidence type="ECO:0000256" key="7">
    <source>
        <dbReference type="PROSITE-ProRule" id="PRU00221"/>
    </source>
</evidence>
<proteinExistence type="inferred from homology"/>
<dbReference type="PROSITE" id="PS50082">
    <property type="entry name" value="WD_REPEATS_2"/>
    <property type="match status" value="3"/>
</dbReference>
<dbReference type="SMART" id="SM00320">
    <property type="entry name" value="WD40"/>
    <property type="match status" value="6"/>
</dbReference>
<dbReference type="Pfam" id="PF12265">
    <property type="entry name" value="CAF1C_H4-bd"/>
    <property type="match status" value="1"/>
</dbReference>
<evidence type="ECO:0000313" key="10">
    <source>
        <dbReference type="Proteomes" id="UP000245207"/>
    </source>
</evidence>
<evidence type="ECO:0000256" key="2">
    <source>
        <dbReference type="ARBA" id="ARBA00009341"/>
    </source>
</evidence>
<dbReference type="InterPro" id="IPR022052">
    <property type="entry name" value="Histone-bd_RBBP4-like_N"/>
</dbReference>
<dbReference type="PRINTS" id="PR00320">
    <property type="entry name" value="GPROTEINBRPT"/>
</dbReference>
<keyword evidence="6" id="KW-0539">Nucleus</keyword>
<feature type="repeat" description="WD" evidence="7">
    <location>
        <begin position="372"/>
        <end position="406"/>
    </location>
</feature>
<evidence type="ECO:0000256" key="3">
    <source>
        <dbReference type="ARBA" id="ARBA00022574"/>
    </source>
</evidence>
<comment type="caution">
    <text evidence="9">The sequence shown here is derived from an EMBL/GenBank/DDBJ whole genome shotgun (WGS) entry which is preliminary data.</text>
</comment>
<dbReference type="STRING" id="35608.A0A2U1M4F6"/>
<dbReference type="InterPro" id="IPR019775">
    <property type="entry name" value="WD40_repeat_CS"/>
</dbReference>
<keyword evidence="10" id="KW-1185">Reference proteome</keyword>
<dbReference type="AlphaFoldDB" id="A0A2U1M4F6"/>
<evidence type="ECO:0000256" key="5">
    <source>
        <dbReference type="ARBA" id="ARBA00022853"/>
    </source>
</evidence>
<dbReference type="PROSITE" id="PS00678">
    <property type="entry name" value="WD_REPEATS_1"/>
    <property type="match status" value="1"/>
</dbReference>
<evidence type="ECO:0000259" key="8">
    <source>
        <dbReference type="Pfam" id="PF12265"/>
    </source>
</evidence>
<evidence type="ECO:0000256" key="4">
    <source>
        <dbReference type="ARBA" id="ARBA00022737"/>
    </source>
</evidence>
<keyword evidence="4" id="KW-0677">Repeat</keyword>
<sequence length="414" mass="46901">MATVSLEDQIRKIGKALVNNEYKIWKNQVPFLYDLADSHALDSFSLTVEWLPERVEVSDRSYSVQKIIIGTHADSSEPNYLIIAQVKLPLLDDRVFDEESDNLDLDDHYQLESGADSKIEILHQIPHAGEVLRARHKPRDPFFIATKTNSSEVHIFDYRNHPTKFPIGGTSNPDLRLTGHNSGGLGLSWSNIRNSYLLSSSDDSSICLWDIIGTPVNRTINALQTYKVHQGPVKDVSWHWKHEYSFASCGDDGCLHTFDRRLGLRGSVQSIMAHQRRVNALSFNRLNEFMVATGSTDKTIKVFDMRNLTSALYTFNHHKDEVVQIGWSPHNKNIIASSSGDMRLAMLDTSRVGQEQTPEDEEEGPPELIFVHGGHTNRVSDFSWNRTEDWVIASVGDDSTLQVWQMGEHIYDGQ</sequence>
<accession>A0A2U1M4F6</accession>
<dbReference type="InterPro" id="IPR036322">
    <property type="entry name" value="WD40_repeat_dom_sf"/>
</dbReference>
<dbReference type="EMBL" id="PKPP01006556">
    <property type="protein sequence ID" value="PWA56139.1"/>
    <property type="molecule type" value="Genomic_DNA"/>
</dbReference>
<keyword evidence="3 7" id="KW-0853">WD repeat</keyword>
<keyword evidence="5" id="KW-0156">Chromatin regulator</keyword>
<dbReference type="PROSITE" id="PS50294">
    <property type="entry name" value="WD_REPEATS_REGION"/>
    <property type="match status" value="1"/>
</dbReference>
<name>A0A2U1M4F6_ARTAN</name>
<dbReference type="InterPro" id="IPR015943">
    <property type="entry name" value="WD40/YVTN_repeat-like_dom_sf"/>
</dbReference>
<dbReference type="InterPro" id="IPR020472">
    <property type="entry name" value="WD40_PAC1"/>
</dbReference>
<evidence type="ECO:0000256" key="1">
    <source>
        <dbReference type="ARBA" id="ARBA00004123"/>
    </source>
</evidence>
<dbReference type="PANTHER" id="PTHR22850">
    <property type="entry name" value="WD40 REPEAT FAMILY"/>
    <property type="match status" value="1"/>
</dbReference>
<dbReference type="GO" id="GO:0005634">
    <property type="term" value="C:nucleus"/>
    <property type="evidence" value="ECO:0007669"/>
    <property type="project" value="UniProtKB-SubCell"/>
</dbReference>
<comment type="subcellular location">
    <subcellularLocation>
        <location evidence="1">Nucleus</location>
    </subcellularLocation>
</comment>
<evidence type="ECO:0000256" key="6">
    <source>
        <dbReference type="ARBA" id="ARBA00023242"/>
    </source>
</evidence>
<dbReference type="InterPro" id="IPR001680">
    <property type="entry name" value="WD40_rpt"/>
</dbReference>
<feature type="repeat" description="WD" evidence="7">
    <location>
        <begin position="177"/>
        <end position="211"/>
    </location>
</feature>
<dbReference type="Gene3D" id="2.130.10.10">
    <property type="entry name" value="YVTN repeat-like/Quinoprotein amine dehydrogenase"/>
    <property type="match status" value="1"/>
</dbReference>
<comment type="similarity">
    <text evidence="2">Belongs to the WD repeat RBAP46/RBAP48/MSI1 family.</text>
</comment>
<dbReference type="SUPFAM" id="SSF50978">
    <property type="entry name" value="WD40 repeat-like"/>
    <property type="match status" value="1"/>
</dbReference>
<dbReference type="Pfam" id="PF00400">
    <property type="entry name" value="WD40"/>
    <property type="match status" value="5"/>
</dbReference>
<dbReference type="OrthoDB" id="427795at2759"/>
<feature type="domain" description="Histone-binding protein RBBP4-like N-terminal" evidence="8">
    <location>
        <begin position="20"/>
        <end position="89"/>
    </location>
</feature>
<reference evidence="9 10" key="1">
    <citation type="journal article" date="2018" name="Mol. Plant">
        <title>The genome of Artemisia annua provides insight into the evolution of Asteraceae family and artemisinin biosynthesis.</title>
        <authorList>
            <person name="Shen Q."/>
            <person name="Zhang L."/>
            <person name="Liao Z."/>
            <person name="Wang S."/>
            <person name="Yan T."/>
            <person name="Shi P."/>
            <person name="Liu M."/>
            <person name="Fu X."/>
            <person name="Pan Q."/>
            <person name="Wang Y."/>
            <person name="Lv Z."/>
            <person name="Lu X."/>
            <person name="Zhang F."/>
            <person name="Jiang W."/>
            <person name="Ma Y."/>
            <person name="Chen M."/>
            <person name="Hao X."/>
            <person name="Li L."/>
            <person name="Tang Y."/>
            <person name="Lv G."/>
            <person name="Zhou Y."/>
            <person name="Sun X."/>
            <person name="Brodelius P.E."/>
            <person name="Rose J.K.C."/>
            <person name="Tang K."/>
        </authorList>
    </citation>
    <scope>NUCLEOTIDE SEQUENCE [LARGE SCALE GENOMIC DNA]</scope>
    <source>
        <strain evidence="10">cv. Huhao1</strain>
        <tissue evidence="9">Leaf</tissue>
    </source>
</reference>